<organism evidence="5 6">
    <name type="scientific">Thecamonas trahens ATCC 50062</name>
    <dbReference type="NCBI Taxonomy" id="461836"/>
    <lineage>
        <taxon>Eukaryota</taxon>
        <taxon>Apusozoa</taxon>
        <taxon>Apusomonadida</taxon>
        <taxon>Apusomonadidae</taxon>
        <taxon>Thecamonas</taxon>
    </lineage>
</organism>
<dbReference type="InterPro" id="IPR015424">
    <property type="entry name" value="PyrdxlP-dep_Trfase"/>
</dbReference>
<dbReference type="AlphaFoldDB" id="A0A0L0DV95"/>
<evidence type="ECO:0000256" key="2">
    <source>
        <dbReference type="ARBA" id="ARBA00022898"/>
    </source>
</evidence>
<dbReference type="Gene3D" id="3.90.1150.10">
    <property type="entry name" value="Aspartate Aminotransferase, domain 1"/>
    <property type="match status" value="1"/>
</dbReference>
<dbReference type="GO" id="GO:0019346">
    <property type="term" value="P:transsulfuration"/>
    <property type="evidence" value="ECO:0007669"/>
    <property type="project" value="InterPro"/>
</dbReference>
<keyword evidence="2 4" id="KW-0663">Pyridoxal phosphate</keyword>
<dbReference type="OrthoDB" id="2545919at2759"/>
<dbReference type="Proteomes" id="UP000054408">
    <property type="component" value="Unassembled WGS sequence"/>
</dbReference>
<dbReference type="FunFam" id="3.40.640.10:FF:000046">
    <property type="entry name" value="Cystathionine gamma-lyase"/>
    <property type="match status" value="1"/>
</dbReference>
<dbReference type="SUPFAM" id="SSF53383">
    <property type="entry name" value="PLP-dependent transferases"/>
    <property type="match status" value="1"/>
</dbReference>
<dbReference type="eggNOG" id="KOG0053">
    <property type="taxonomic scope" value="Eukaryota"/>
</dbReference>
<accession>A0A0L0DV95</accession>
<dbReference type="RefSeq" id="XP_013761248.1">
    <property type="nucleotide sequence ID" value="XM_013905794.1"/>
</dbReference>
<keyword evidence="6" id="KW-1185">Reference proteome</keyword>
<sequence>MERHVVTGSQAAVKYWLADHTTCSESEAGVYWLVPATTAYPAAKAETEAEADRVIVMDNSAACSEAMAAVKDGAAVVVYDVDRVLACAHAAGGRLFADVIRVCTAASTLVLAFEPATARSVAGDTLVATLAGGIEGVEVSDDDVQSSMGIGTVVGAQVAAWRVETLLIAPSAAPGDPWQPCAPPLYQTATFVQPGARVNGPYDYTRSGNPTRTAVQEALRRLIARASGLDASSVAVFALSTGMAALSAVVNLVPPGATVVACDDLYGGMHRLLTQVASPHAGIKTEFARVSDADALRARLTELAADGHDVRLVHIESPSNPLLHIADIAAVAAVVHDAGALLSVDNTMMTPLGQAPLALGADIVVHSATKYLCGHADVMAGVVAVNTAAAPCAADTLKFLVNAQGSGLAPMDCWLMHRSLKTLRVRTAAAVAAGAKIEAFLASAPWVTALHSARGSAVHAAQAAWIPPVFSFETGDVEFSARLLKACRVFKISVSFGSVASVIELPAAFSHASISPDARTLPQDLVRLSVGLEHPDDLIADLAAAAALAAARSPLPARPVPS</sequence>
<comment type="cofactor">
    <cofactor evidence="1 4">
        <name>pyridoxal 5'-phosphate</name>
        <dbReference type="ChEBI" id="CHEBI:597326"/>
    </cofactor>
</comment>
<evidence type="ECO:0000256" key="4">
    <source>
        <dbReference type="RuleBase" id="RU362118"/>
    </source>
</evidence>
<keyword evidence="3 5" id="KW-0456">Lyase</keyword>
<dbReference type="STRING" id="461836.A0A0L0DV95"/>
<reference evidence="5 6" key="1">
    <citation type="submission" date="2010-05" db="EMBL/GenBank/DDBJ databases">
        <title>The Genome Sequence of Thecamonas trahens ATCC 50062.</title>
        <authorList>
            <consortium name="The Broad Institute Genome Sequencing Platform"/>
            <person name="Russ C."/>
            <person name="Cuomo C."/>
            <person name="Shea T."/>
            <person name="Young S.K."/>
            <person name="Zeng Q."/>
            <person name="Koehrsen M."/>
            <person name="Haas B."/>
            <person name="Borodovsky M."/>
            <person name="Guigo R."/>
            <person name="Alvarado L."/>
            <person name="Berlin A."/>
            <person name="Bochicchio J."/>
            <person name="Borenstein D."/>
            <person name="Chapman S."/>
            <person name="Chen Z."/>
            <person name="Freedman E."/>
            <person name="Gellesch M."/>
            <person name="Goldberg J."/>
            <person name="Griggs A."/>
            <person name="Gujja S."/>
            <person name="Heilman E."/>
            <person name="Heiman D."/>
            <person name="Hepburn T."/>
            <person name="Howarth C."/>
            <person name="Jen D."/>
            <person name="Larson L."/>
            <person name="Mehta T."/>
            <person name="Park D."/>
            <person name="Pearson M."/>
            <person name="Roberts A."/>
            <person name="Saif S."/>
            <person name="Shenoy N."/>
            <person name="Sisk P."/>
            <person name="Stolte C."/>
            <person name="Sykes S."/>
            <person name="Thomson T."/>
            <person name="Walk T."/>
            <person name="White J."/>
            <person name="Yandava C."/>
            <person name="Burger G."/>
            <person name="Gray M.W."/>
            <person name="Holland P.W.H."/>
            <person name="King N."/>
            <person name="Lang F.B.F."/>
            <person name="Roger A.J."/>
            <person name="Ruiz-Trillo I."/>
            <person name="Lander E."/>
            <person name="Nusbaum C."/>
        </authorList>
    </citation>
    <scope>NUCLEOTIDE SEQUENCE [LARGE SCALE GENOMIC DNA]</scope>
    <source>
        <strain evidence="5 6">ATCC 50062</strain>
    </source>
</reference>
<protein>
    <submittedName>
        <fullName evidence="5">Cystathionine beta-lyase</fullName>
    </submittedName>
</protein>
<dbReference type="OMA" id="NCIGATG"/>
<dbReference type="EMBL" id="GL349439">
    <property type="protein sequence ID" value="KNC55468.1"/>
    <property type="molecule type" value="Genomic_DNA"/>
</dbReference>
<name>A0A0L0DV95_THETB</name>
<dbReference type="Gene3D" id="3.40.640.10">
    <property type="entry name" value="Type I PLP-dependent aspartate aminotransferase-like (Major domain)"/>
    <property type="match status" value="1"/>
</dbReference>
<dbReference type="InterPro" id="IPR000277">
    <property type="entry name" value="Cys/Met-Metab_PyrdxlP-dep_enz"/>
</dbReference>
<comment type="similarity">
    <text evidence="4">Belongs to the trans-sulfuration enzymes family.</text>
</comment>
<evidence type="ECO:0000313" key="5">
    <source>
        <dbReference type="EMBL" id="KNC55468.1"/>
    </source>
</evidence>
<evidence type="ECO:0000256" key="3">
    <source>
        <dbReference type="ARBA" id="ARBA00023239"/>
    </source>
</evidence>
<evidence type="ECO:0000313" key="6">
    <source>
        <dbReference type="Proteomes" id="UP000054408"/>
    </source>
</evidence>
<dbReference type="PANTHER" id="PTHR11808">
    <property type="entry name" value="TRANS-SULFURATION ENZYME FAMILY MEMBER"/>
    <property type="match status" value="1"/>
</dbReference>
<gene>
    <name evidence="5" type="ORF">AMSG_01732</name>
</gene>
<dbReference type="GO" id="GO:0030170">
    <property type="term" value="F:pyridoxal phosphate binding"/>
    <property type="evidence" value="ECO:0007669"/>
    <property type="project" value="InterPro"/>
</dbReference>
<dbReference type="Pfam" id="PF01053">
    <property type="entry name" value="Cys_Met_Meta_PP"/>
    <property type="match status" value="1"/>
</dbReference>
<evidence type="ECO:0000256" key="1">
    <source>
        <dbReference type="ARBA" id="ARBA00001933"/>
    </source>
</evidence>
<dbReference type="GeneID" id="25561466"/>
<dbReference type="InterPro" id="IPR015421">
    <property type="entry name" value="PyrdxlP-dep_Trfase_major"/>
</dbReference>
<dbReference type="GO" id="GO:0047804">
    <property type="term" value="F:cysteine-S-conjugate beta-lyase activity"/>
    <property type="evidence" value="ECO:0007669"/>
    <property type="project" value="UniProtKB-ARBA"/>
</dbReference>
<proteinExistence type="inferred from homology"/>
<dbReference type="PANTHER" id="PTHR11808:SF50">
    <property type="entry name" value="CYSTATHIONINE BETA-LYASE"/>
    <property type="match status" value="1"/>
</dbReference>
<dbReference type="GO" id="GO:0005737">
    <property type="term" value="C:cytoplasm"/>
    <property type="evidence" value="ECO:0007669"/>
    <property type="project" value="TreeGrafter"/>
</dbReference>
<dbReference type="InterPro" id="IPR015422">
    <property type="entry name" value="PyrdxlP-dep_Trfase_small"/>
</dbReference>